<organism evidence="4 5">
    <name type="scientific">Paracoccus mangrovi</name>
    <dbReference type="NCBI Taxonomy" id="1715645"/>
    <lineage>
        <taxon>Bacteria</taxon>
        <taxon>Pseudomonadati</taxon>
        <taxon>Pseudomonadota</taxon>
        <taxon>Alphaproteobacteria</taxon>
        <taxon>Rhodobacterales</taxon>
        <taxon>Paracoccaceae</taxon>
        <taxon>Paracoccus</taxon>
    </lineage>
</organism>
<reference evidence="5" key="1">
    <citation type="journal article" date="2019" name="Int. J. Syst. Evol. Microbiol.">
        <title>The Global Catalogue of Microorganisms (GCM) 10K type strain sequencing project: providing services to taxonomists for standard genome sequencing and annotation.</title>
        <authorList>
            <consortium name="The Broad Institute Genomics Platform"/>
            <consortium name="The Broad Institute Genome Sequencing Center for Infectious Disease"/>
            <person name="Wu L."/>
            <person name="Ma J."/>
        </authorList>
    </citation>
    <scope>NUCLEOTIDE SEQUENCE [LARGE SCALE GENOMIC DNA]</scope>
    <source>
        <strain evidence="5">KCTC 42899</strain>
    </source>
</reference>
<dbReference type="EMBL" id="JBHRXJ010000001">
    <property type="protein sequence ID" value="MFC3526868.1"/>
    <property type="molecule type" value="Genomic_DNA"/>
</dbReference>
<keyword evidence="1" id="KW-0678">Repressor</keyword>
<dbReference type="InterPro" id="IPR009967">
    <property type="entry name" value="Flagellum_FlbT"/>
</dbReference>
<proteinExistence type="predicted"/>
<keyword evidence="3" id="KW-0694">RNA-binding</keyword>
<name>A0ABV7QYB4_9RHOB</name>
<keyword evidence="4" id="KW-0966">Cell projection</keyword>
<dbReference type="Proteomes" id="UP001595721">
    <property type="component" value="Unassembled WGS sequence"/>
</dbReference>
<protein>
    <submittedName>
        <fullName evidence="4">Flagellar biosynthesis repressor FlbT</fullName>
    </submittedName>
</protein>
<keyword evidence="4" id="KW-0282">Flagellum</keyword>
<keyword evidence="4" id="KW-0969">Cilium</keyword>
<sequence length="133" mass="14964">MTGLILKLAPNERVLINGAVIENGDRRAKISIRTPNANILRLKDAIHPEKAQTPVSRTCYILQLVLTGDAAADEAHDQIILGLEQLSQVFHDRDSRNILAMTTDSIVSKNYYHALKQLRELLPREARMLSVQR</sequence>
<accession>A0ABV7QYB4</accession>
<keyword evidence="5" id="KW-1185">Reference proteome</keyword>
<evidence type="ECO:0000256" key="1">
    <source>
        <dbReference type="ARBA" id="ARBA00022491"/>
    </source>
</evidence>
<dbReference type="NCBIfam" id="NF001995">
    <property type="entry name" value="PRK00794.1-1"/>
    <property type="match status" value="1"/>
</dbReference>
<keyword evidence="2" id="KW-1005">Bacterial flagellum biogenesis</keyword>
<evidence type="ECO:0000313" key="4">
    <source>
        <dbReference type="EMBL" id="MFC3526868.1"/>
    </source>
</evidence>
<evidence type="ECO:0000256" key="2">
    <source>
        <dbReference type="ARBA" id="ARBA00022795"/>
    </source>
</evidence>
<gene>
    <name evidence="4" type="primary">flbT</name>
    <name evidence="4" type="ORF">ACFOMH_01695</name>
</gene>
<dbReference type="RefSeq" id="WP_374424563.1">
    <property type="nucleotide sequence ID" value="NZ_JBHRXJ010000001.1"/>
</dbReference>
<comment type="caution">
    <text evidence="4">The sequence shown here is derived from an EMBL/GenBank/DDBJ whole genome shotgun (WGS) entry which is preliminary data.</text>
</comment>
<dbReference type="Pfam" id="PF07378">
    <property type="entry name" value="FlbT"/>
    <property type="match status" value="1"/>
</dbReference>
<evidence type="ECO:0000256" key="3">
    <source>
        <dbReference type="ARBA" id="ARBA00022884"/>
    </source>
</evidence>
<evidence type="ECO:0000313" key="5">
    <source>
        <dbReference type="Proteomes" id="UP001595721"/>
    </source>
</evidence>